<feature type="compositionally biased region" description="Low complexity" evidence="3">
    <location>
        <begin position="275"/>
        <end position="284"/>
    </location>
</feature>
<feature type="compositionally biased region" description="Basic and acidic residues" evidence="3">
    <location>
        <begin position="419"/>
        <end position="429"/>
    </location>
</feature>
<dbReference type="GO" id="GO:0030427">
    <property type="term" value="C:site of polarized growth"/>
    <property type="evidence" value="ECO:0007669"/>
    <property type="project" value="TreeGrafter"/>
</dbReference>
<feature type="compositionally biased region" description="Basic and acidic residues" evidence="3">
    <location>
        <begin position="378"/>
        <end position="391"/>
    </location>
</feature>
<feature type="compositionally biased region" description="Basic and acidic residues" evidence="3">
    <location>
        <begin position="296"/>
        <end position="307"/>
    </location>
</feature>
<dbReference type="InterPro" id="IPR036028">
    <property type="entry name" value="SH3-like_dom_sf"/>
</dbReference>
<dbReference type="InterPro" id="IPR001452">
    <property type="entry name" value="SH3_domain"/>
</dbReference>
<dbReference type="PROSITE" id="PS50002">
    <property type="entry name" value="SH3"/>
    <property type="match status" value="2"/>
</dbReference>
<dbReference type="CDD" id="cd11819">
    <property type="entry name" value="SH3_Cortactin_like"/>
    <property type="match status" value="1"/>
</dbReference>
<feature type="compositionally biased region" description="Basic and acidic residues" evidence="3">
    <location>
        <begin position="435"/>
        <end position="469"/>
    </location>
</feature>
<dbReference type="PANTHER" id="PTHR10829:SF25">
    <property type="entry name" value="DREBRIN-LIKE PROTEIN"/>
    <property type="match status" value="1"/>
</dbReference>
<feature type="domain" description="ADF-H" evidence="5">
    <location>
        <begin position="6"/>
        <end position="135"/>
    </location>
</feature>
<dbReference type="Proteomes" id="UP001149813">
    <property type="component" value="Unassembled WGS sequence"/>
</dbReference>
<evidence type="ECO:0000259" key="4">
    <source>
        <dbReference type="PROSITE" id="PS50002"/>
    </source>
</evidence>
<evidence type="ECO:0000256" key="2">
    <source>
        <dbReference type="PROSITE-ProRule" id="PRU00192"/>
    </source>
</evidence>
<evidence type="ECO:0000259" key="5">
    <source>
        <dbReference type="PROSITE" id="PS51263"/>
    </source>
</evidence>
<evidence type="ECO:0000256" key="1">
    <source>
        <dbReference type="ARBA" id="ARBA00022443"/>
    </source>
</evidence>
<feature type="compositionally biased region" description="Basic and acidic residues" evidence="3">
    <location>
        <begin position="494"/>
        <end position="509"/>
    </location>
</feature>
<feature type="region of interest" description="Disordered" evidence="3">
    <location>
        <begin position="137"/>
        <end position="165"/>
    </location>
</feature>
<dbReference type="SUPFAM" id="SSF55753">
    <property type="entry name" value="Actin depolymerizing proteins"/>
    <property type="match status" value="1"/>
</dbReference>
<dbReference type="Gene3D" id="2.30.30.40">
    <property type="entry name" value="SH3 Domains"/>
    <property type="match status" value="2"/>
</dbReference>
<accession>A0A9W7XRH9</accession>
<dbReference type="Pfam" id="PF00241">
    <property type="entry name" value="Cofilin_ADF"/>
    <property type="match status" value="1"/>
</dbReference>
<feature type="region of interest" description="Disordered" evidence="3">
    <location>
        <begin position="245"/>
        <end position="536"/>
    </location>
</feature>
<dbReference type="CDD" id="cd11281">
    <property type="entry name" value="ADF_drebrin_like"/>
    <property type="match status" value="1"/>
</dbReference>
<feature type="compositionally biased region" description="Low complexity" evidence="3">
    <location>
        <begin position="250"/>
        <end position="261"/>
    </location>
</feature>
<dbReference type="Pfam" id="PF14604">
    <property type="entry name" value="SH3_9"/>
    <property type="match status" value="1"/>
</dbReference>
<keyword evidence="1 2" id="KW-0728">SH3 domain</keyword>
<dbReference type="SMART" id="SM00102">
    <property type="entry name" value="ADF"/>
    <property type="match status" value="1"/>
</dbReference>
<evidence type="ECO:0000313" key="7">
    <source>
        <dbReference type="Proteomes" id="UP001149813"/>
    </source>
</evidence>
<dbReference type="PANTHER" id="PTHR10829">
    <property type="entry name" value="CORTACTIN AND DREBRIN"/>
    <property type="match status" value="1"/>
</dbReference>
<dbReference type="Pfam" id="PF00018">
    <property type="entry name" value="SH3_1"/>
    <property type="match status" value="1"/>
</dbReference>
<dbReference type="GO" id="GO:0051015">
    <property type="term" value="F:actin filament binding"/>
    <property type="evidence" value="ECO:0007669"/>
    <property type="project" value="TreeGrafter"/>
</dbReference>
<feature type="region of interest" description="Disordered" evidence="3">
    <location>
        <begin position="589"/>
        <end position="761"/>
    </location>
</feature>
<dbReference type="GO" id="GO:0030864">
    <property type="term" value="C:cortical actin cytoskeleton"/>
    <property type="evidence" value="ECO:0007669"/>
    <property type="project" value="TreeGrafter"/>
</dbReference>
<feature type="compositionally biased region" description="Pro residues" evidence="3">
    <location>
        <begin position="703"/>
        <end position="751"/>
    </location>
</feature>
<feature type="compositionally biased region" description="Low complexity" evidence="3">
    <location>
        <begin position="511"/>
        <end position="533"/>
    </location>
</feature>
<comment type="caution">
    <text evidence="6">The sequence shown here is derived from an EMBL/GenBank/DDBJ whole genome shotgun (WGS) entry which is preliminary data.</text>
</comment>
<dbReference type="InterPro" id="IPR029006">
    <property type="entry name" value="ADF-H/Gelsolin-like_dom_sf"/>
</dbReference>
<dbReference type="SUPFAM" id="SSF50044">
    <property type="entry name" value="SH3-domain"/>
    <property type="match status" value="2"/>
</dbReference>
<evidence type="ECO:0000313" key="6">
    <source>
        <dbReference type="EMBL" id="KAJ1719324.1"/>
    </source>
</evidence>
<dbReference type="Gene3D" id="3.40.20.10">
    <property type="entry name" value="Severin"/>
    <property type="match status" value="1"/>
</dbReference>
<dbReference type="SMART" id="SM00326">
    <property type="entry name" value="SH3"/>
    <property type="match status" value="2"/>
</dbReference>
<dbReference type="PROSITE" id="PS51263">
    <property type="entry name" value="ADF_H"/>
    <property type="match status" value="1"/>
</dbReference>
<evidence type="ECO:0000256" key="3">
    <source>
        <dbReference type="SAM" id="MobiDB-lite"/>
    </source>
</evidence>
<name>A0A9W7XRH9_9FUNG</name>
<dbReference type="GO" id="GO:0005884">
    <property type="term" value="C:actin filament"/>
    <property type="evidence" value="ECO:0007669"/>
    <property type="project" value="TreeGrafter"/>
</dbReference>
<sequence>MVNSLDLSAHAAEITSTHQRILASDSSISWAVYGFDRGGTTLNVQATGSEGLDELAEEFDDGKVQYAFARVQDPNTQLAKFVFISWCGQGVPVFRKGMVSSQVGEVQQVLSGSHVTVIARSSEDVLPEEIMDKVERSSGAQYSYHTQPKRQPPAPAAKPAFNNAGGQAFRKGATYGAPSVGKGAAWSAAAATPPPVASKPVAPKPAISPAAGGYSKPSYAASPAASLGGTKPLFSGAGRPVSSFFGGARSPTTPSATLSPSINQQAARPSPPVSPALEPARTTPAAPPPSAYRSQQNERDAELEALRRGSRGTSPSGVSRAETPTSSSSRLGAGTPAGEPSANFSQADQTKSELELLRSRRLLNTNLGASSGPSAARSEVDERKAELEALRRGRGGSQSSMGSQPAPPTHSWSQSQASRKQEEENDRMRQQQQEDEQRRRREQEEGDRRRQQEEENRRRREQEEEENRRRQQQQQQQQQRDDEERKRQQQQQQKQREREEREAEEERKRQLQQQESAQAAASASASSRGQKARAVYDYDAEAEDELPFREGDIIYNVDQLDPGWWAGETEDGSRQGVFPANFVELIEDEPAHKAAPAAPLPPRAVPAPPPMAPALPPAAPAPPPMAPAPPPAAPAPPPMAPAPPPVAPPPPPVAPAPPAPALPPVPPPVSWSPPAAPAPPPMAPPMPPALPPRGDNSESEAPALPPRGGPLPPPPPPAPPAPPSAAPALPPRNAPSAPAAPPPPPPPPPAAPQQQDFGQNYAIAVYEYEAAEEGELSFSEGERITHIEFPSSEWWEGVNEKGEYGLFPANYVELESQ</sequence>
<dbReference type="AlphaFoldDB" id="A0A9W7XRH9"/>
<dbReference type="PRINTS" id="PR00452">
    <property type="entry name" value="SH3DOMAIN"/>
</dbReference>
<dbReference type="PRINTS" id="PR00499">
    <property type="entry name" value="P67PHOX"/>
</dbReference>
<feature type="domain" description="SH3" evidence="4">
    <location>
        <begin position="527"/>
        <end position="588"/>
    </location>
</feature>
<keyword evidence="7" id="KW-1185">Reference proteome</keyword>
<feature type="compositionally biased region" description="Polar residues" evidence="3">
    <location>
        <begin position="311"/>
        <end position="330"/>
    </location>
</feature>
<feature type="compositionally biased region" description="Polar residues" evidence="3">
    <location>
        <begin position="364"/>
        <end position="373"/>
    </location>
</feature>
<gene>
    <name evidence="6" type="primary">ABP1</name>
    <name evidence="6" type="ORF">LPJ53_005894</name>
</gene>
<proteinExistence type="predicted"/>
<reference evidence="6" key="1">
    <citation type="submission" date="2022-07" db="EMBL/GenBank/DDBJ databases">
        <title>Phylogenomic reconstructions and comparative analyses of Kickxellomycotina fungi.</title>
        <authorList>
            <person name="Reynolds N.K."/>
            <person name="Stajich J.E."/>
            <person name="Barry K."/>
            <person name="Grigoriev I.V."/>
            <person name="Crous P."/>
            <person name="Smith M.E."/>
        </authorList>
    </citation>
    <scope>NUCLEOTIDE SEQUENCE</scope>
    <source>
        <strain evidence="6">NBRC 32514</strain>
    </source>
</reference>
<feature type="compositionally biased region" description="Pro residues" evidence="3">
    <location>
        <begin position="598"/>
        <end position="691"/>
    </location>
</feature>
<dbReference type="EMBL" id="JANBOJ010000426">
    <property type="protein sequence ID" value="KAJ1719324.1"/>
    <property type="molecule type" value="Genomic_DNA"/>
</dbReference>
<protein>
    <submittedName>
        <fullName evidence="6">Actin binding protein</fullName>
    </submittedName>
</protein>
<organism evidence="6 7">
    <name type="scientific">Coemansia erecta</name>
    <dbReference type="NCBI Taxonomy" id="147472"/>
    <lineage>
        <taxon>Eukaryota</taxon>
        <taxon>Fungi</taxon>
        <taxon>Fungi incertae sedis</taxon>
        <taxon>Zoopagomycota</taxon>
        <taxon>Kickxellomycotina</taxon>
        <taxon>Kickxellomycetes</taxon>
        <taxon>Kickxellales</taxon>
        <taxon>Kickxellaceae</taxon>
        <taxon>Coemansia</taxon>
    </lineage>
</organism>
<feature type="domain" description="SH3" evidence="4">
    <location>
        <begin position="757"/>
        <end position="817"/>
    </location>
</feature>
<dbReference type="OrthoDB" id="5971719at2759"/>
<dbReference type="GO" id="GO:0030833">
    <property type="term" value="P:regulation of actin filament polymerization"/>
    <property type="evidence" value="ECO:0007669"/>
    <property type="project" value="TreeGrafter"/>
</dbReference>
<dbReference type="InterPro" id="IPR002108">
    <property type="entry name" value="ADF-H"/>
</dbReference>